<feature type="region of interest" description="Disordered" evidence="6">
    <location>
        <begin position="1"/>
        <end position="21"/>
    </location>
</feature>
<dbReference type="PANTHER" id="PTHR23316">
    <property type="entry name" value="IMPORTIN ALPHA"/>
    <property type="match status" value="1"/>
</dbReference>
<evidence type="ECO:0000313" key="8">
    <source>
        <dbReference type="Proteomes" id="UP001161247"/>
    </source>
</evidence>
<reference evidence="7" key="1">
    <citation type="submission" date="2023-03" db="EMBL/GenBank/DDBJ databases">
        <authorList>
            <person name="Julca I."/>
        </authorList>
    </citation>
    <scope>NUCLEOTIDE SEQUENCE</scope>
</reference>
<dbReference type="Proteomes" id="UP001161247">
    <property type="component" value="Chromosome 4"/>
</dbReference>
<evidence type="ECO:0000256" key="3">
    <source>
        <dbReference type="ARBA" id="ARBA00022737"/>
    </source>
</evidence>
<dbReference type="InterPro" id="IPR016024">
    <property type="entry name" value="ARM-type_fold"/>
</dbReference>
<evidence type="ECO:0000256" key="1">
    <source>
        <dbReference type="ARBA" id="ARBA00010394"/>
    </source>
</evidence>
<feature type="repeat" description="ARM" evidence="5">
    <location>
        <begin position="463"/>
        <end position="505"/>
    </location>
</feature>
<protein>
    <submittedName>
        <fullName evidence="7">OLC1v1003310C1</fullName>
    </submittedName>
</protein>
<dbReference type="GO" id="GO:0015031">
    <property type="term" value="P:protein transport"/>
    <property type="evidence" value="ECO:0007669"/>
    <property type="project" value="UniProtKB-KW"/>
</dbReference>
<evidence type="ECO:0000256" key="6">
    <source>
        <dbReference type="SAM" id="MobiDB-lite"/>
    </source>
</evidence>
<feature type="repeat" description="ARM" evidence="5">
    <location>
        <begin position="420"/>
        <end position="463"/>
    </location>
</feature>
<evidence type="ECO:0000256" key="2">
    <source>
        <dbReference type="ARBA" id="ARBA00022448"/>
    </source>
</evidence>
<comment type="similarity">
    <text evidence="1">Belongs to the importin alpha family.</text>
</comment>
<keyword evidence="3" id="KW-0677">Repeat</keyword>
<name>A0AAV1DC50_OLDCO</name>
<dbReference type="AlphaFoldDB" id="A0AAV1DC50"/>
<dbReference type="InterPro" id="IPR011989">
    <property type="entry name" value="ARM-like"/>
</dbReference>
<feature type="region of interest" description="Disordered" evidence="6">
    <location>
        <begin position="96"/>
        <end position="116"/>
    </location>
</feature>
<evidence type="ECO:0000256" key="4">
    <source>
        <dbReference type="ARBA" id="ARBA00022927"/>
    </source>
</evidence>
<evidence type="ECO:0000313" key="7">
    <source>
        <dbReference type="EMBL" id="CAI9104604.1"/>
    </source>
</evidence>
<feature type="compositionally biased region" description="Low complexity" evidence="6">
    <location>
        <begin position="106"/>
        <end position="116"/>
    </location>
</feature>
<organism evidence="7 8">
    <name type="scientific">Oldenlandia corymbosa var. corymbosa</name>
    <dbReference type="NCBI Taxonomy" id="529605"/>
    <lineage>
        <taxon>Eukaryota</taxon>
        <taxon>Viridiplantae</taxon>
        <taxon>Streptophyta</taxon>
        <taxon>Embryophyta</taxon>
        <taxon>Tracheophyta</taxon>
        <taxon>Spermatophyta</taxon>
        <taxon>Magnoliopsida</taxon>
        <taxon>eudicotyledons</taxon>
        <taxon>Gunneridae</taxon>
        <taxon>Pentapetalae</taxon>
        <taxon>asterids</taxon>
        <taxon>lamiids</taxon>
        <taxon>Gentianales</taxon>
        <taxon>Rubiaceae</taxon>
        <taxon>Rubioideae</taxon>
        <taxon>Spermacoceae</taxon>
        <taxon>Hedyotis-Oldenlandia complex</taxon>
        <taxon>Oldenlandia</taxon>
    </lineage>
</organism>
<keyword evidence="4" id="KW-0653">Protein transport</keyword>
<dbReference type="InterPro" id="IPR000225">
    <property type="entry name" value="Armadillo"/>
</dbReference>
<feature type="compositionally biased region" description="Low complexity" evidence="6">
    <location>
        <begin position="10"/>
        <end position="21"/>
    </location>
</feature>
<dbReference type="SMART" id="SM00185">
    <property type="entry name" value="ARM"/>
    <property type="match status" value="5"/>
</dbReference>
<dbReference type="PROSITE" id="PS50176">
    <property type="entry name" value="ARM_REPEAT"/>
    <property type="match status" value="2"/>
</dbReference>
<sequence length="740" mass="82484">MEREEEGRASPPDSSSISVQSGVEIYNPSRWGRQGLGLESAILEYVHSSSGGGFCSVNVEEYHPATKIQLISSTPSSSTWSSVCIHQEKRRAAAKTAAAKEEAAKEAAPPEAAAAKDAAAKEAAAKATAKARADEYADIRERASKFAENYSKYRMQMVYDTGKWSRYYQLMHNSQGFDITWSPDRSYKATIQPFPFKDIDGKIKPNFLKMSQDSIQFYNNEHDKEKYIFDGKVQNVAYFRTPFYTLYYITFTAQVDHLSSPEPFLGRYFVNRRRSTYRPGDLKSRPLFCMRRDLFLSDWEQKKDELCTLGCCTPHRTFLEYILEEKEDKIPQEIKCATMSSSPEETEDFQLPVDADEGRQIPEGQQRGGAQLDQPCPASVSPPELVHIWGKTSRPGYLEQYFDLLSTGIAPDNDMILRSGSVSNLVELLSGDDSPGLQFEAAWVLGNIASGTSDDTKVAIDHGAVPIFVKLLGSPNDDVREQAIWALGNIAGDSPRYRDLVLSEGALVCAALPNVQLLVYFDDFIVLSHACWALLHLSDGSNDVIQSLIKAGVYPRLVELISHPSPYVRLPALRTVGNIARENNFQRQAAVIDDKLIEEIIHLLQTEDTSKKEVGQAILNIIFGGTRVRIPGLEGFTKPLCDLLDSPDPVMANVGLEGIGILCKPGGERTNLFVELIGKAKALAKIKALRIHDNKEISRKAFKIWGPIYCEAAKIWSTTTLMEDLLLDVENWGKNRKTKN</sequence>
<dbReference type="SUPFAM" id="SSF48371">
    <property type="entry name" value="ARM repeat"/>
    <property type="match status" value="1"/>
</dbReference>
<accession>A0AAV1DC50</accession>
<dbReference type="Pfam" id="PF00514">
    <property type="entry name" value="Arm"/>
    <property type="match status" value="3"/>
</dbReference>
<dbReference type="EMBL" id="OX459121">
    <property type="protein sequence ID" value="CAI9104604.1"/>
    <property type="molecule type" value="Genomic_DNA"/>
</dbReference>
<keyword evidence="2" id="KW-0813">Transport</keyword>
<keyword evidence="8" id="KW-1185">Reference proteome</keyword>
<dbReference type="Gene3D" id="1.25.10.10">
    <property type="entry name" value="Leucine-rich Repeat Variant"/>
    <property type="match status" value="1"/>
</dbReference>
<gene>
    <name evidence="7" type="ORF">OLC1_LOCUS13503</name>
</gene>
<proteinExistence type="inferred from homology"/>
<evidence type="ECO:0000256" key="5">
    <source>
        <dbReference type="PROSITE-ProRule" id="PRU00259"/>
    </source>
</evidence>